<sequence>MSAEVSAGQLGRHILAAHGRLTIWRCPRCRMKFQWYYRKDTVGRHAEKCKGAKEGSESTIFGQPLPRPGSVAAPATPEPSSSAGVSSERPPSAGPLNVSTVSSPLPSQSVTDAEQGTSDSLRIIATSPRLTGIPAVAESAEAIIEASVTTSAMSTPSTPSPGRQSAGSQQCVSPQQSPRLLCVDMLGTASPGTANITDDRTFLLADAQASTAVEAGGAHDVKPNSSGTTVKTR</sequence>
<evidence type="ECO:0000256" key="1">
    <source>
        <dbReference type="SAM" id="MobiDB-lite"/>
    </source>
</evidence>
<evidence type="ECO:0000313" key="3">
    <source>
        <dbReference type="Proteomes" id="UP000639403"/>
    </source>
</evidence>
<feature type="compositionally biased region" description="Polar residues" evidence="1">
    <location>
        <begin position="97"/>
        <end position="120"/>
    </location>
</feature>
<reference evidence="2" key="2">
    <citation type="journal article" name="Front. Microbiol.">
        <title>Degradative Capacity of Two Strains of Rhodonia placenta: From Phenotype to Genotype.</title>
        <authorList>
            <person name="Kolle M."/>
            <person name="Horta M.A.C."/>
            <person name="Nowrousian M."/>
            <person name="Ohm R.A."/>
            <person name="Benz J.P."/>
            <person name="Pilgard A."/>
        </authorList>
    </citation>
    <scope>NUCLEOTIDE SEQUENCE</scope>
    <source>
        <strain evidence="2">FPRL280</strain>
    </source>
</reference>
<protein>
    <submittedName>
        <fullName evidence="2">Uncharacterized protein</fullName>
    </submittedName>
</protein>
<feature type="compositionally biased region" description="Polar residues" evidence="1">
    <location>
        <begin position="223"/>
        <end position="233"/>
    </location>
</feature>
<name>A0A8H7NVY8_9APHY</name>
<proteinExistence type="predicted"/>
<feature type="compositionally biased region" description="Low complexity" evidence="1">
    <location>
        <begin position="70"/>
        <end position="83"/>
    </location>
</feature>
<feature type="compositionally biased region" description="Low complexity" evidence="1">
    <location>
        <begin position="148"/>
        <end position="161"/>
    </location>
</feature>
<gene>
    <name evidence="2" type="ORF">IEO21_08679</name>
</gene>
<dbReference type="Proteomes" id="UP000639403">
    <property type="component" value="Unassembled WGS sequence"/>
</dbReference>
<feature type="compositionally biased region" description="Polar residues" evidence="1">
    <location>
        <begin position="162"/>
        <end position="173"/>
    </location>
</feature>
<feature type="region of interest" description="Disordered" evidence="1">
    <location>
        <begin position="212"/>
        <end position="233"/>
    </location>
</feature>
<feature type="region of interest" description="Disordered" evidence="1">
    <location>
        <begin position="49"/>
        <end position="122"/>
    </location>
</feature>
<reference evidence="2" key="1">
    <citation type="submission" date="2020-11" db="EMBL/GenBank/DDBJ databases">
        <authorList>
            <person name="Koelle M."/>
            <person name="Horta M.A.C."/>
            <person name="Nowrousian M."/>
            <person name="Ohm R.A."/>
            <person name="Benz P."/>
            <person name="Pilgard A."/>
        </authorList>
    </citation>
    <scope>NUCLEOTIDE SEQUENCE</scope>
    <source>
        <strain evidence="2">FPRL280</strain>
    </source>
</reference>
<dbReference type="EMBL" id="JADOXO010000331">
    <property type="protein sequence ID" value="KAF9806386.1"/>
    <property type="molecule type" value="Genomic_DNA"/>
</dbReference>
<comment type="caution">
    <text evidence="2">The sequence shown here is derived from an EMBL/GenBank/DDBJ whole genome shotgun (WGS) entry which is preliminary data.</text>
</comment>
<accession>A0A8H7NVY8</accession>
<feature type="region of interest" description="Disordered" evidence="1">
    <location>
        <begin position="148"/>
        <end position="173"/>
    </location>
</feature>
<dbReference type="AlphaFoldDB" id="A0A8H7NVY8"/>
<evidence type="ECO:0000313" key="2">
    <source>
        <dbReference type="EMBL" id="KAF9806386.1"/>
    </source>
</evidence>
<organism evidence="2 3">
    <name type="scientific">Rhodonia placenta</name>
    <dbReference type="NCBI Taxonomy" id="104341"/>
    <lineage>
        <taxon>Eukaryota</taxon>
        <taxon>Fungi</taxon>
        <taxon>Dikarya</taxon>
        <taxon>Basidiomycota</taxon>
        <taxon>Agaricomycotina</taxon>
        <taxon>Agaricomycetes</taxon>
        <taxon>Polyporales</taxon>
        <taxon>Adustoporiaceae</taxon>
        <taxon>Rhodonia</taxon>
    </lineage>
</organism>